<reference evidence="4 5" key="1">
    <citation type="submission" date="2010-08" db="EMBL/GenBank/DDBJ databases">
        <authorList>
            <person name="Weinstock G."/>
            <person name="Sodergren E."/>
            <person name="Clifton S."/>
            <person name="Fulton L."/>
            <person name="Fulton B."/>
            <person name="Courtney L."/>
            <person name="Fronick C."/>
            <person name="Harrison M."/>
            <person name="Strong C."/>
            <person name="Farmer C."/>
            <person name="Delahaunty K."/>
            <person name="Markovic C."/>
            <person name="Hall O."/>
            <person name="Minx P."/>
            <person name="Tomlinson C."/>
            <person name="Mitreva M."/>
            <person name="Hou S."/>
            <person name="Chen J."/>
            <person name="Wollam A."/>
            <person name="Pepin K.H."/>
            <person name="Johnson M."/>
            <person name="Bhonagiri V."/>
            <person name="Zhang X."/>
            <person name="Suruliraj S."/>
            <person name="Warren W."/>
            <person name="Chinwalla A."/>
            <person name="Mardis E.R."/>
            <person name="Wilson R.K."/>
        </authorList>
    </citation>
    <scope>NUCLEOTIDE SEQUENCE [LARGE SCALE GENOMIC DNA]</scope>
    <source>
        <strain evidence="4 5">F0359</strain>
    </source>
</reference>
<dbReference type="HOGENOM" id="CLU_090663_1_0_9"/>
<evidence type="ECO:0000256" key="2">
    <source>
        <dbReference type="PROSITE-ProRule" id="PRU00703"/>
    </source>
</evidence>
<dbReference type="Gene3D" id="3.10.580.10">
    <property type="entry name" value="CBS-domain"/>
    <property type="match status" value="1"/>
</dbReference>
<evidence type="ECO:0000256" key="1">
    <source>
        <dbReference type="ARBA" id="ARBA00023122"/>
    </source>
</evidence>
<dbReference type="InterPro" id="IPR046342">
    <property type="entry name" value="CBS_dom_sf"/>
</dbReference>
<dbReference type="InterPro" id="IPR036390">
    <property type="entry name" value="WH_DNA-bd_sf"/>
</dbReference>
<dbReference type="InterPro" id="IPR000644">
    <property type="entry name" value="CBS_dom"/>
</dbReference>
<dbReference type="CDD" id="cd04617">
    <property type="entry name" value="CBS_pair_CcpN"/>
    <property type="match status" value="1"/>
</dbReference>
<dbReference type="PROSITE" id="PS51371">
    <property type="entry name" value="CBS"/>
    <property type="match status" value="1"/>
</dbReference>
<dbReference type="PANTHER" id="PTHR43080:SF2">
    <property type="entry name" value="CBS DOMAIN-CONTAINING PROTEIN"/>
    <property type="match status" value="1"/>
</dbReference>
<comment type="caution">
    <text evidence="4">The sequence shown here is derived from an EMBL/GenBank/DDBJ whole genome shotgun (WGS) entry which is preliminary data.</text>
</comment>
<dbReference type="PANTHER" id="PTHR43080">
    <property type="entry name" value="CBS DOMAIN-CONTAINING PROTEIN CBSX3, MITOCHONDRIAL"/>
    <property type="match status" value="1"/>
</dbReference>
<dbReference type="SUPFAM" id="SSF54631">
    <property type="entry name" value="CBS-domain pair"/>
    <property type="match status" value="1"/>
</dbReference>
<keyword evidence="5" id="KW-1185">Reference proteome</keyword>
<gene>
    <name evidence="4" type="ORF">HMPREF9429_00422</name>
</gene>
<protein>
    <submittedName>
        <fullName evidence="4">HTH domain protein</fullName>
    </submittedName>
</protein>
<dbReference type="InterPro" id="IPR036388">
    <property type="entry name" value="WH-like_DNA-bd_sf"/>
</dbReference>
<organism evidence="4 5">
    <name type="scientific">Megasphaera micronuciformis F0359</name>
    <dbReference type="NCBI Taxonomy" id="706434"/>
    <lineage>
        <taxon>Bacteria</taxon>
        <taxon>Bacillati</taxon>
        <taxon>Bacillota</taxon>
        <taxon>Negativicutes</taxon>
        <taxon>Veillonellales</taxon>
        <taxon>Veillonellaceae</taxon>
        <taxon>Megasphaera</taxon>
    </lineage>
</organism>
<proteinExistence type="predicted"/>
<dbReference type="Proteomes" id="UP000003195">
    <property type="component" value="Unassembled WGS sequence"/>
</dbReference>
<dbReference type="STRING" id="706434.HMPREF9429_00422"/>
<dbReference type="InterPro" id="IPR016842">
    <property type="entry name" value="UCP026546_HTH-CBS"/>
</dbReference>
<dbReference type="eggNOG" id="COG0517">
    <property type="taxonomic scope" value="Bacteria"/>
</dbReference>
<dbReference type="InterPro" id="IPR013196">
    <property type="entry name" value="HTH_11"/>
</dbReference>
<dbReference type="InterPro" id="IPR051257">
    <property type="entry name" value="Diverse_CBS-Domain"/>
</dbReference>
<accession>E2ZAG5</accession>
<dbReference type="AlphaFoldDB" id="E2ZAG5"/>
<name>E2ZAG5_9FIRM</name>
<dbReference type="eggNOG" id="COG1827">
    <property type="taxonomic scope" value="Bacteria"/>
</dbReference>
<dbReference type="Pfam" id="PF00571">
    <property type="entry name" value="CBS"/>
    <property type="match status" value="2"/>
</dbReference>
<sequence>MLFFHVSEVMHVLTERQETILKIVRTNSPVTGQHIAEQLHVTRAALRSDLAILTMLGLIDARPKLGYFYTGNKEEDLLSRALTEINVTDYLSQPVVIDEKMTAYDAVIALFTEDVGTVFVTAAEILVGLVSRKDLLKAAMGNNDLRTLPVRMVMTPVSKIIYVEGDEKALVAAQRLLEFEIDCLPVVRIEEDEQSKKKELHILGRISKTNITRLFADCAAGRRA</sequence>
<feature type="domain" description="CBS" evidence="3">
    <location>
        <begin position="90"/>
        <end position="145"/>
    </location>
</feature>
<dbReference type="EMBL" id="AECS01000011">
    <property type="protein sequence ID" value="EFQ04676.1"/>
    <property type="molecule type" value="Genomic_DNA"/>
</dbReference>
<dbReference type="PIRSF" id="PIRSF026546">
    <property type="entry name" value="UCP026546_CBS_YqzB"/>
    <property type="match status" value="1"/>
</dbReference>
<dbReference type="Pfam" id="PF08279">
    <property type="entry name" value="HTH_11"/>
    <property type="match status" value="1"/>
</dbReference>
<evidence type="ECO:0000313" key="5">
    <source>
        <dbReference type="Proteomes" id="UP000003195"/>
    </source>
</evidence>
<evidence type="ECO:0000259" key="3">
    <source>
        <dbReference type="PROSITE" id="PS51371"/>
    </source>
</evidence>
<keyword evidence="1 2" id="KW-0129">CBS domain</keyword>
<dbReference type="SMART" id="SM00116">
    <property type="entry name" value="CBS"/>
    <property type="match status" value="2"/>
</dbReference>
<dbReference type="SUPFAM" id="SSF46785">
    <property type="entry name" value="Winged helix' DNA-binding domain"/>
    <property type="match status" value="1"/>
</dbReference>
<evidence type="ECO:0000313" key="4">
    <source>
        <dbReference type="EMBL" id="EFQ04676.1"/>
    </source>
</evidence>
<dbReference type="Gene3D" id="1.10.10.10">
    <property type="entry name" value="Winged helix-like DNA-binding domain superfamily/Winged helix DNA-binding domain"/>
    <property type="match status" value="1"/>
</dbReference>